<protein>
    <submittedName>
        <fullName evidence="1">Uncharacterized protein</fullName>
    </submittedName>
</protein>
<evidence type="ECO:0000313" key="2">
    <source>
        <dbReference type="Proteomes" id="UP000614334"/>
    </source>
</evidence>
<evidence type="ECO:0000313" key="1">
    <source>
        <dbReference type="EMBL" id="KAF8759521.1"/>
    </source>
</evidence>
<name>A0A8H7IK44_9AGAM</name>
<organism evidence="1 2">
    <name type="scientific">Rhizoctonia solani</name>
    <dbReference type="NCBI Taxonomy" id="456999"/>
    <lineage>
        <taxon>Eukaryota</taxon>
        <taxon>Fungi</taxon>
        <taxon>Dikarya</taxon>
        <taxon>Basidiomycota</taxon>
        <taxon>Agaricomycotina</taxon>
        <taxon>Agaricomycetes</taxon>
        <taxon>Cantharellales</taxon>
        <taxon>Ceratobasidiaceae</taxon>
        <taxon>Rhizoctonia</taxon>
    </lineage>
</organism>
<dbReference type="Proteomes" id="UP000614334">
    <property type="component" value="Unassembled WGS sequence"/>
</dbReference>
<sequence>MTSPDLRSLSEDEAEHILRTYYTAIIALRHFPPELVLYICQLADFTSPWPDRNLSSVVKHQPSRFQRTVFRTSPPTRIVPWLRTRPIPGGVSKSIRRIEVRAYSHAPYPASKAVGSVYFNPLSGGTSQRRVNWKNFSLRLLTPANRKQAKSRYDDTPLSWPCFAHNPTLPPDAEPQPNDPGVMLVDKTHELWEWLEPEEWLEVTVLAHYSWELASFKMDGALWIFRDWEPSAAMLQLIRQRET</sequence>
<proteinExistence type="predicted"/>
<comment type="caution">
    <text evidence="1">The sequence shown here is derived from an EMBL/GenBank/DDBJ whole genome shotgun (WGS) entry which is preliminary data.</text>
</comment>
<dbReference type="AlphaFoldDB" id="A0A8H7IK44"/>
<gene>
    <name evidence="1" type="ORF">RHS01_01419</name>
</gene>
<accession>A0A8H7IK44</accession>
<reference evidence="1" key="1">
    <citation type="submission" date="2020-09" db="EMBL/GenBank/DDBJ databases">
        <title>Comparative genome analyses of four rice-infecting Rhizoctonia solani isolates reveal extensive enrichment of homogalacturonan modification genes.</title>
        <authorList>
            <person name="Lee D.-Y."/>
            <person name="Jeon J."/>
            <person name="Kim K.-T."/>
            <person name="Cheong K."/>
            <person name="Song H."/>
            <person name="Choi G."/>
            <person name="Ko J."/>
            <person name="Opiyo S.O."/>
            <person name="Zuo S."/>
            <person name="Madhav S."/>
            <person name="Lee Y.-H."/>
            <person name="Wang G.-L."/>
        </authorList>
    </citation>
    <scope>NUCLEOTIDE SEQUENCE</scope>
    <source>
        <strain evidence="1">AG1-IA B2</strain>
    </source>
</reference>
<dbReference type="EMBL" id="JACYCF010000002">
    <property type="protein sequence ID" value="KAF8759521.1"/>
    <property type="molecule type" value="Genomic_DNA"/>
</dbReference>